<dbReference type="Proteomes" id="UP000002015">
    <property type="component" value="Chromosome"/>
</dbReference>
<reference evidence="1 2" key="1">
    <citation type="submission" date="2007-08" db="EMBL/GenBank/DDBJ databases">
        <title>Complete sequence of Shewanella sediminis HAW-EB3.</title>
        <authorList>
            <consortium name="US DOE Joint Genome Institute"/>
            <person name="Copeland A."/>
            <person name="Lucas S."/>
            <person name="Lapidus A."/>
            <person name="Barry K."/>
            <person name="Glavina del Rio T."/>
            <person name="Dalin E."/>
            <person name="Tice H."/>
            <person name="Pitluck S."/>
            <person name="Chertkov O."/>
            <person name="Brettin T."/>
            <person name="Bruce D."/>
            <person name="Detter J.C."/>
            <person name="Han C."/>
            <person name="Schmutz J."/>
            <person name="Larimer F."/>
            <person name="Land M."/>
            <person name="Hauser L."/>
            <person name="Kyrpides N."/>
            <person name="Kim E."/>
            <person name="Zhao J.-S."/>
            <person name="Richardson P."/>
        </authorList>
    </citation>
    <scope>NUCLEOTIDE SEQUENCE [LARGE SCALE GENOMIC DNA]</scope>
    <source>
        <strain evidence="1 2">HAW-EB3</strain>
    </source>
</reference>
<accession>A8FVC6</accession>
<organism evidence="1 2">
    <name type="scientific">Shewanella sediminis (strain HAW-EB3)</name>
    <dbReference type="NCBI Taxonomy" id="425104"/>
    <lineage>
        <taxon>Bacteria</taxon>
        <taxon>Pseudomonadati</taxon>
        <taxon>Pseudomonadota</taxon>
        <taxon>Gammaproteobacteria</taxon>
        <taxon>Alteromonadales</taxon>
        <taxon>Shewanellaceae</taxon>
        <taxon>Shewanella</taxon>
    </lineage>
</organism>
<dbReference type="AlphaFoldDB" id="A8FVC6"/>
<sequence>MITLTLTPHLRMICAHAETLEIDMPSPDEFDDMKASAAEAHLHIDALHKVLKTVYVELPSSLEHSELGGKLRAAIDLMMDWEVDQCPF</sequence>
<name>A8FVC6_SHESH</name>
<dbReference type="RefSeq" id="WP_012142534.1">
    <property type="nucleotide sequence ID" value="NC_009831.1"/>
</dbReference>
<dbReference type="EMBL" id="CP000821">
    <property type="protein sequence ID" value="ABV36799.1"/>
    <property type="molecule type" value="Genomic_DNA"/>
</dbReference>
<dbReference type="KEGG" id="sse:Ssed_2190"/>
<keyword evidence="2" id="KW-1185">Reference proteome</keyword>
<gene>
    <name evidence="1" type="ordered locus">Ssed_2190</name>
</gene>
<proteinExistence type="predicted"/>
<evidence type="ECO:0000313" key="2">
    <source>
        <dbReference type="Proteomes" id="UP000002015"/>
    </source>
</evidence>
<protein>
    <submittedName>
        <fullName evidence="1">Uncharacterized protein</fullName>
    </submittedName>
</protein>
<dbReference type="HOGENOM" id="CLU_2467293_0_0_6"/>
<evidence type="ECO:0000313" key="1">
    <source>
        <dbReference type="EMBL" id="ABV36799.1"/>
    </source>
</evidence>